<keyword evidence="3 6" id="KW-0479">Metal-binding</keyword>
<evidence type="ECO:0000259" key="8">
    <source>
        <dbReference type="PROSITE" id="PS51007"/>
    </source>
</evidence>
<keyword evidence="1" id="KW-0813">Transport</keyword>
<dbReference type="Pfam" id="PF13442">
    <property type="entry name" value="Cytochrome_CBB3"/>
    <property type="match status" value="1"/>
</dbReference>
<evidence type="ECO:0000256" key="1">
    <source>
        <dbReference type="ARBA" id="ARBA00022448"/>
    </source>
</evidence>
<organism evidence="9 10">
    <name type="scientific">Vibrio amylolyticus</name>
    <dbReference type="NCBI Taxonomy" id="2847292"/>
    <lineage>
        <taxon>Bacteria</taxon>
        <taxon>Pseudomonadati</taxon>
        <taxon>Pseudomonadota</taxon>
        <taxon>Gammaproteobacteria</taxon>
        <taxon>Vibrionales</taxon>
        <taxon>Vibrionaceae</taxon>
        <taxon>Vibrio</taxon>
    </lineage>
</organism>
<feature type="domain" description="Cytochrome c" evidence="8">
    <location>
        <begin position="32"/>
        <end position="122"/>
    </location>
</feature>
<dbReference type="Proteomes" id="UP001139559">
    <property type="component" value="Unassembled WGS sequence"/>
</dbReference>
<dbReference type="GO" id="GO:0020037">
    <property type="term" value="F:heme binding"/>
    <property type="evidence" value="ECO:0007669"/>
    <property type="project" value="InterPro"/>
</dbReference>
<keyword evidence="4" id="KW-0249">Electron transport</keyword>
<keyword evidence="5 6" id="KW-0408">Iron</keyword>
<proteinExistence type="predicted"/>
<dbReference type="GO" id="GO:0005506">
    <property type="term" value="F:iron ion binding"/>
    <property type="evidence" value="ECO:0007669"/>
    <property type="project" value="InterPro"/>
</dbReference>
<gene>
    <name evidence="9" type="ORF">KP803_15330</name>
</gene>
<accession>A0A9X2BKK7</accession>
<name>A0A9X2BKK7_9VIBR</name>
<feature type="transmembrane region" description="Helical" evidence="7">
    <location>
        <begin position="6"/>
        <end position="24"/>
    </location>
</feature>
<dbReference type="EMBL" id="JAJHVV010000009">
    <property type="protein sequence ID" value="MCK6264652.1"/>
    <property type="molecule type" value="Genomic_DNA"/>
</dbReference>
<dbReference type="InterPro" id="IPR008168">
    <property type="entry name" value="Cyt_C_IC"/>
</dbReference>
<keyword evidence="7" id="KW-0812">Transmembrane</keyword>
<dbReference type="PROSITE" id="PS51007">
    <property type="entry name" value="CYTC"/>
    <property type="match status" value="1"/>
</dbReference>
<sequence>MNKTIYILSFTALLVLGFLTIKFYTDNMYGEPNLTNGKEKYTNNCAVCHGERGHGDGVVAATLKVSPDNIYQEITNPFGFSYELINSVLDGDNGQEGLMPAFKGVLSKKDVNDIFGHIKSVN</sequence>
<evidence type="ECO:0000256" key="2">
    <source>
        <dbReference type="ARBA" id="ARBA00022617"/>
    </source>
</evidence>
<dbReference type="InterPro" id="IPR009056">
    <property type="entry name" value="Cyt_c-like_dom"/>
</dbReference>
<dbReference type="GO" id="GO:0009055">
    <property type="term" value="F:electron transfer activity"/>
    <property type="evidence" value="ECO:0007669"/>
    <property type="project" value="InterPro"/>
</dbReference>
<evidence type="ECO:0000313" key="10">
    <source>
        <dbReference type="Proteomes" id="UP001139559"/>
    </source>
</evidence>
<reference evidence="9" key="1">
    <citation type="submission" date="2021-11" db="EMBL/GenBank/DDBJ databases">
        <title>Vibrio ZSDE26 sp. nov. and Vibrio ZSDZ34 sp. nov., isolated from coastal seawater in Qingdao.</title>
        <authorList>
            <person name="Zhang P."/>
        </authorList>
    </citation>
    <scope>NUCLEOTIDE SEQUENCE</scope>
    <source>
        <strain evidence="9">ZSDE26</strain>
    </source>
</reference>
<keyword evidence="2 6" id="KW-0349">Heme</keyword>
<keyword evidence="7" id="KW-0472">Membrane</keyword>
<dbReference type="RefSeq" id="WP_248009725.1">
    <property type="nucleotide sequence ID" value="NZ_JAJHVV010000009.1"/>
</dbReference>
<comment type="caution">
    <text evidence="9">The sequence shown here is derived from an EMBL/GenBank/DDBJ whole genome shotgun (WGS) entry which is preliminary data.</text>
</comment>
<evidence type="ECO:0000256" key="6">
    <source>
        <dbReference type="PROSITE-ProRule" id="PRU00433"/>
    </source>
</evidence>
<dbReference type="SUPFAM" id="SSF46626">
    <property type="entry name" value="Cytochrome c"/>
    <property type="match status" value="1"/>
</dbReference>
<keyword evidence="7" id="KW-1133">Transmembrane helix</keyword>
<evidence type="ECO:0000256" key="3">
    <source>
        <dbReference type="ARBA" id="ARBA00022723"/>
    </source>
</evidence>
<keyword evidence="10" id="KW-1185">Reference proteome</keyword>
<dbReference type="InterPro" id="IPR036909">
    <property type="entry name" value="Cyt_c-like_dom_sf"/>
</dbReference>
<evidence type="ECO:0000313" key="9">
    <source>
        <dbReference type="EMBL" id="MCK6264652.1"/>
    </source>
</evidence>
<dbReference type="PRINTS" id="PR00605">
    <property type="entry name" value="CYTCHROMECIC"/>
</dbReference>
<protein>
    <submittedName>
        <fullName evidence="9">Cytochrome c</fullName>
    </submittedName>
</protein>
<dbReference type="Gene3D" id="1.10.760.10">
    <property type="entry name" value="Cytochrome c-like domain"/>
    <property type="match status" value="1"/>
</dbReference>
<evidence type="ECO:0000256" key="5">
    <source>
        <dbReference type="ARBA" id="ARBA00023004"/>
    </source>
</evidence>
<dbReference type="AlphaFoldDB" id="A0A9X2BKK7"/>
<evidence type="ECO:0000256" key="4">
    <source>
        <dbReference type="ARBA" id="ARBA00022982"/>
    </source>
</evidence>
<evidence type="ECO:0000256" key="7">
    <source>
        <dbReference type="SAM" id="Phobius"/>
    </source>
</evidence>